<evidence type="ECO:0000313" key="4">
    <source>
        <dbReference type="EMBL" id="GAA4490445.1"/>
    </source>
</evidence>
<keyword evidence="5" id="KW-1185">Reference proteome</keyword>
<dbReference type="InterPro" id="IPR036271">
    <property type="entry name" value="Tet_transcr_reg_TetR-rel_C_sf"/>
</dbReference>
<dbReference type="Gene3D" id="1.10.357.10">
    <property type="entry name" value="Tetracycline Repressor, domain 2"/>
    <property type="match status" value="1"/>
</dbReference>
<dbReference type="InterPro" id="IPR009057">
    <property type="entry name" value="Homeodomain-like_sf"/>
</dbReference>
<dbReference type="EMBL" id="BAABGP010000023">
    <property type="protein sequence ID" value="GAA4490445.1"/>
    <property type="molecule type" value="Genomic_DNA"/>
</dbReference>
<dbReference type="SUPFAM" id="SSF48498">
    <property type="entry name" value="Tetracyclin repressor-like, C-terminal domain"/>
    <property type="match status" value="1"/>
</dbReference>
<dbReference type="SUPFAM" id="SSF46689">
    <property type="entry name" value="Homeodomain-like"/>
    <property type="match status" value="1"/>
</dbReference>
<dbReference type="PANTHER" id="PTHR30055">
    <property type="entry name" value="HTH-TYPE TRANSCRIPTIONAL REGULATOR RUTR"/>
    <property type="match status" value="1"/>
</dbReference>
<protein>
    <recommendedName>
        <fullName evidence="3">HTH tetR-type domain-containing protein</fullName>
    </recommendedName>
</protein>
<reference evidence="5" key="1">
    <citation type="journal article" date="2019" name="Int. J. Syst. Evol. Microbiol.">
        <title>The Global Catalogue of Microorganisms (GCM) 10K type strain sequencing project: providing services to taxonomists for standard genome sequencing and annotation.</title>
        <authorList>
            <consortium name="The Broad Institute Genomics Platform"/>
            <consortium name="The Broad Institute Genome Sequencing Center for Infectious Disease"/>
            <person name="Wu L."/>
            <person name="Ma J."/>
        </authorList>
    </citation>
    <scope>NUCLEOTIDE SEQUENCE [LARGE SCALE GENOMIC DNA]</scope>
    <source>
        <strain evidence="5">JCM 17839</strain>
    </source>
</reference>
<comment type="caution">
    <text evidence="4">The sequence shown here is derived from an EMBL/GenBank/DDBJ whole genome shotgun (WGS) entry which is preliminary data.</text>
</comment>
<dbReference type="Pfam" id="PF00440">
    <property type="entry name" value="TetR_N"/>
    <property type="match status" value="1"/>
</dbReference>
<evidence type="ECO:0000259" key="3">
    <source>
        <dbReference type="PROSITE" id="PS50977"/>
    </source>
</evidence>
<dbReference type="Proteomes" id="UP001500731">
    <property type="component" value="Unassembled WGS sequence"/>
</dbReference>
<feature type="DNA-binding region" description="H-T-H motif" evidence="2">
    <location>
        <begin position="10"/>
        <end position="29"/>
    </location>
</feature>
<evidence type="ECO:0000313" key="5">
    <source>
        <dbReference type="Proteomes" id="UP001500731"/>
    </source>
</evidence>
<gene>
    <name evidence="4" type="ORF">GCM10023171_32840</name>
</gene>
<dbReference type="PROSITE" id="PS50977">
    <property type="entry name" value="HTH_TETR_2"/>
    <property type="match status" value="1"/>
</dbReference>
<accession>A0ABP8PQ00</accession>
<dbReference type="InterPro" id="IPR001647">
    <property type="entry name" value="HTH_TetR"/>
</dbReference>
<dbReference type="InterPro" id="IPR050109">
    <property type="entry name" value="HTH-type_TetR-like_transc_reg"/>
</dbReference>
<evidence type="ECO:0000256" key="1">
    <source>
        <dbReference type="ARBA" id="ARBA00023125"/>
    </source>
</evidence>
<keyword evidence="1 2" id="KW-0238">DNA-binding</keyword>
<proteinExistence type="predicted"/>
<name>A0ABP8PQ00_9MICO</name>
<feature type="domain" description="HTH tetR-type" evidence="3">
    <location>
        <begin position="1"/>
        <end position="47"/>
    </location>
</feature>
<sequence>MNERGDASVSTQDVAERAGVTEATVTYHFPTRDHLLVAALEEADNINRRVFEADGMQDVDIADVVTRLSATAAGHPHRLKLYTSQAANAAHPEHPAHAWFLQHQRGTLEYFVWMIRRDQDLGNAHEDVEPEQFARQMIALWDGLQLQKLVDPTLDLPTQVVDAYKRLARADLVEARRALKNLVAEL</sequence>
<evidence type="ECO:0000256" key="2">
    <source>
        <dbReference type="PROSITE-ProRule" id="PRU00335"/>
    </source>
</evidence>
<dbReference type="PANTHER" id="PTHR30055:SF226">
    <property type="entry name" value="HTH-TYPE TRANSCRIPTIONAL REGULATOR PKSA"/>
    <property type="match status" value="1"/>
</dbReference>
<organism evidence="4 5">
    <name type="scientific">Microbacterium panaciterrae</name>
    <dbReference type="NCBI Taxonomy" id="985759"/>
    <lineage>
        <taxon>Bacteria</taxon>
        <taxon>Bacillati</taxon>
        <taxon>Actinomycetota</taxon>
        <taxon>Actinomycetes</taxon>
        <taxon>Micrococcales</taxon>
        <taxon>Microbacteriaceae</taxon>
        <taxon>Microbacterium</taxon>
    </lineage>
</organism>